<dbReference type="InterPro" id="IPR045324">
    <property type="entry name" value="Small_multidrug_res"/>
</dbReference>
<dbReference type="PANTHER" id="PTHR30561:SF1">
    <property type="entry name" value="MULTIDRUG TRANSPORTER EMRE"/>
    <property type="match status" value="1"/>
</dbReference>
<dbReference type="Proteomes" id="UP001275932">
    <property type="component" value="Unassembled WGS sequence"/>
</dbReference>
<evidence type="ECO:0000256" key="3">
    <source>
        <dbReference type="ARBA" id="ARBA00022475"/>
    </source>
</evidence>
<keyword evidence="6 9" id="KW-0472">Membrane</keyword>
<dbReference type="Gene3D" id="1.10.3730.20">
    <property type="match status" value="1"/>
</dbReference>
<evidence type="ECO:0000256" key="4">
    <source>
        <dbReference type="ARBA" id="ARBA00022692"/>
    </source>
</evidence>
<evidence type="ECO:0000256" key="8">
    <source>
        <dbReference type="RuleBase" id="RU003942"/>
    </source>
</evidence>
<reference evidence="10 11" key="1">
    <citation type="submission" date="2022-03" db="EMBL/GenBank/DDBJ databases">
        <title>Novel taxa within the pig intestine.</title>
        <authorList>
            <person name="Wylensek D."/>
            <person name="Bishof K."/>
            <person name="Afrizal A."/>
            <person name="Clavel T."/>
        </authorList>
    </citation>
    <scope>NUCLEOTIDE SEQUENCE [LARGE SCALE GENOMIC DNA]</scope>
    <source>
        <strain evidence="10 11">CLA-KB-P66</strain>
    </source>
</reference>
<evidence type="ECO:0000256" key="2">
    <source>
        <dbReference type="ARBA" id="ARBA00022448"/>
    </source>
</evidence>
<dbReference type="PANTHER" id="PTHR30561">
    <property type="entry name" value="SMR FAMILY PROTON-DEPENDENT DRUG EFFLUX TRANSPORTER SUGE"/>
    <property type="match status" value="1"/>
</dbReference>
<keyword evidence="3" id="KW-1003">Cell membrane</keyword>
<organism evidence="10 11">
    <name type="scientific">Intestinicryptomonas porci</name>
    <dbReference type="NCBI Taxonomy" id="2926320"/>
    <lineage>
        <taxon>Bacteria</taxon>
        <taxon>Pseudomonadati</taxon>
        <taxon>Verrucomicrobiota</taxon>
        <taxon>Opitutia</taxon>
        <taxon>Opitutales</taxon>
        <taxon>Intestinicryptomonaceae</taxon>
        <taxon>Intestinicryptomonas</taxon>
    </lineage>
</organism>
<feature type="transmembrane region" description="Helical" evidence="9">
    <location>
        <begin position="27"/>
        <end position="47"/>
    </location>
</feature>
<dbReference type="InterPro" id="IPR037185">
    <property type="entry name" value="EmrE-like"/>
</dbReference>
<dbReference type="Pfam" id="PF00893">
    <property type="entry name" value="Multi_Drug_Res"/>
    <property type="match status" value="1"/>
</dbReference>
<evidence type="ECO:0000256" key="5">
    <source>
        <dbReference type="ARBA" id="ARBA00022989"/>
    </source>
</evidence>
<keyword evidence="5 9" id="KW-1133">Transmembrane helix</keyword>
<comment type="caution">
    <text evidence="10">The sequence shown here is derived from an EMBL/GenBank/DDBJ whole genome shotgun (WGS) entry which is preliminary data.</text>
</comment>
<evidence type="ECO:0000256" key="1">
    <source>
        <dbReference type="ARBA" id="ARBA00004651"/>
    </source>
</evidence>
<dbReference type="EMBL" id="JALBUT010000002">
    <property type="protein sequence ID" value="MDX8414927.1"/>
    <property type="molecule type" value="Genomic_DNA"/>
</dbReference>
<dbReference type="RefSeq" id="WP_370396374.1">
    <property type="nucleotide sequence ID" value="NZ_JALBUT010000002.1"/>
</dbReference>
<keyword evidence="11" id="KW-1185">Reference proteome</keyword>
<evidence type="ECO:0000313" key="11">
    <source>
        <dbReference type="Proteomes" id="UP001275932"/>
    </source>
</evidence>
<gene>
    <name evidence="10" type="ORF">MOX91_01840</name>
</gene>
<comment type="subcellular location">
    <subcellularLocation>
        <location evidence="1 8">Cell membrane</location>
        <topology evidence="1 8">Multi-pass membrane protein</topology>
    </subcellularLocation>
</comment>
<dbReference type="InterPro" id="IPR000390">
    <property type="entry name" value="Small_drug/metabolite_transptr"/>
</dbReference>
<evidence type="ECO:0000256" key="7">
    <source>
        <dbReference type="ARBA" id="ARBA00038032"/>
    </source>
</evidence>
<sequence length="110" mass="11893">MNAYLILFAAIVFEIMATSLVKLSNGFTNLLPTSVLLVFYGISFYLLSLSVKTIPLGIAYAIWSGVGIVVISFLGIFAFKQNLDFPAILGIALIMIGCVIINIFSKSSVH</sequence>
<evidence type="ECO:0000256" key="6">
    <source>
        <dbReference type="ARBA" id="ARBA00023136"/>
    </source>
</evidence>
<comment type="similarity">
    <text evidence="7 8">Belongs to the drug/metabolite transporter (DMT) superfamily. Small multidrug resistance (SMR) (TC 2.A.7.1) family.</text>
</comment>
<keyword evidence="2" id="KW-0813">Transport</keyword>
<dbReference type="SUPFAM" id="SSF103481">
    <property type="entry name" value="Multidrug resistance efflux transporter EmrE"/>
    <property type="match status" value="1"/>
</dbReference>
<proteinExistence type="inferred from homology"/>
<feature type="transmembrane region" description="Helical" evidence="9">
    <location>
        <begin position="85"/>
        <end position="104"/>
    </location>
</feature>
<keyword evidence="4 8" id="KW-0812">Transmembrane</keyword>
<name>A0ABU4WHF8_9BACT</name>
<evidence type="ECO:0000256" key="9">
    <source>
        <dbReference type="SAM" id="Phobius"/>
    </source>
</evidence>
<protein>
    <submittedName>
        <fullName evidence="10">SMR family transporter</fullName>
    </submittedName>
</protein>
<accession>A0ABU4WHF8</accession>
<feature type="transmembrane region" description="Helical" evidence="9">
    <location>
        <begin position="59"/>
        <end position="79"/>
    </location>
</feature>
<evidence type="ECO:0000313" key="10">
    <source>
        <dbReference type="EMBL" id="MDX8414927.1"/>
    </source>
</evidence>